<protein>
    <submittedName>
        <fullName evidence="2">Reverse transcriptase domain-containing protein</fullName>
    </submittedName>
</protein>
<organism evidence="1 2">
    <name type="scientific">Rhabditophanes sp. KR3021</name>
    <dbReference type="NCBI Taxonomy" id="114890"/>
    <lineage>
        <taxon>Eukaryota</taxon>
        <taxon>Metazoa</taxon>
        <taxon>Ecdysozoa</taxon>
        <taxon>Nematoda</taxon>
        <taxon>Chromadorea</taxon>
        <taxon>Rhabditida</taxon>
        <taxon>Tylenchina</taxon>
        <taxon>Panagrolaimomorpha</taxon>
        <taxon>Strongyloidoidea</taxon>
        <taxon>Alloionematidae</taxon>
        <taxon>Rhabditophanes</taxon>
    </lineage>
</organism>
<accession>A0AC35TI12</accession>
<reference evidence="2" key="1">
    <citation type="submission" date="2016-11" db="UniProtKB">
        <authorList>
            <consortium name="WormBaseParasite"/>
        </authorList>
    </citation>
    <scope>IDENTIFICATION</scope>
    <source>
        <strain evidence="2">KR3021</strain>
    </source>
</reference>
<proteinExistence type="predicted"/>
<sequence length="159" mass="17898">MLDKFADIISKVSLQLNLTKCNYMVQDTATRNSNLASSSINGVELTQVITYNQLGQVISNSNTQTTGGQEYTASERLKKRIGVDSGTEYIMKQKRKVILKLQGLSPDRPARQILEWRPSKKRTVGRTSTRIFDISNKLQPTSSTPLRRSKLRKQPQVLG</sequence>
<evidence type="ECO:0000313" key="2">
    <source>
        <dbReference type="WBParaSite" id="RSKR_0000081050.1"/>
    </source>
</evidence>
<evidence type="ECO:0000313" key="1">
    <source>
        <dbReference type="Proteomes" id="UP000095286"/>
    </source>
</evidence>
<dbReference type="Proteomes" id="UP000095286">
    <property type="component" value="Unplaced"/>
</dbReference>
<name>A0AC35TI12_9BILA</name>
<dbReference type="WBParaSite" id="RSKR_0000081050.1">
    <property type="protein sequence ID" value="RSKR_0000081050.1"/>
    <property type="gene ID" value="RSKR_0000081050"/>
</dbReference>